<evidence type="ECO:0000313" key="1">
    <source>
        <dbReference type="EMBL" id="KAK1877203.1"/>
    </source>
</evidence>
<keyword evidence="2" id="KW-1185">Reference proteome</keyword>
<organism evidence="1 2">
    <name type="scientific">Dissostichus eleginoides</name>
    <name type="common">Patagonian toothfish</name>
    <name type="synonym">Dissostichus amissus</name>
    <dbReference type="NCBI Taxonomy" id="100907"/>
    <lineage>
        <taxon>Eukaryota</taxon>
        <taxon>Metazoa</taxon>
        <taxon>Chordata</taxon>
        <taxon>Craniata</taxon>
        <taxon>Vertebrata</taxon>
        <taxon>Euteleostomi</taxon>
        <taxon>Actinopterygii</taxon>
        <taxon>Neopterygii</taxon>
        <taxon>Teleostei</taxon>
        <taxon>Neoteleostei</taxon>
        <taxon>Acanthomorphata</taxon>
        <taxon>Eupercaria</taxon>
        <taxon>Perciformes</taxon>
        <taxon>Notothenioidei</taxon>
        <taxon>Nototheniidae</taxon>
        <taxon>Dissostichus</taxon>
    </lineage>
</organism>
<feature type="non-terminal residue" evidence="1">
    <location>
        <position position="86"/>
    </location>
</feature>
<proteinExistence type="predicted"/>
<evidence type="ECO:0000313" key="2">
    <source>
        <dbReference type="Proteomes" id="UP001228049"/>
    </source>
</evidence>
<protein>
    <submittedName>
        <fullName evidence="1">Kelch-like ECH-associated protein 1</fullName>
    </submittedName>
</protein>
<dbReference type="EMBL" id="JASDAP010000027">
    <property type="protein sequence ID" value="KAK1877203.1"/>
    <property type="molecule type" value="Genomic_DNA"/>
</dbReference>
<reference evidence="1" key="1">
    <citation type="submission" date="2023-04" db="EMBL/GenBank/DDBJ databases">
        <title>Chromosome-level genome of Chaenocephalus aceratus.</title>
        <authorList>
            <person name="Park H."/>
        </authorList>
    </citation>
    <scope>NUCLEOTIDE SEQUENCE</scope>
    <source>
        <strain evidence="1">DE</strain>
        <tissue evidence="1">Muscle</tissue>
    </source>
</reference>
<accession>A0AAD9EQ38</accession>
<dbReference type="AlphaFoldDB" id="A0AAD9EQ38"/>
<feature type="non-terminal residue" evidence="1">
    <location>
        <position position="1"/>
    </location>
</feature>
<sequence length="86" mass="9579">PHPPRLSAAGPVALSDVRSLGSLEMQHVRIPWCFECEGGEDGRNIYRIASCLLLPAGFKGRDQTFTENKRDVELKTAVVESNKKKR</sequence>
<name>A0AAD9EQ38_DISEL</name>
<dbReference type="Proteomes" id="UP001228049">
    <property type="component" value="Unassembled WGS sequence"/>
</dbReference>
<gene>
    <name evidence="1" type="ORF">KUDE01_002518</name>
</gene>
<comment type="caution">
    <text evidence="1">The sequence shown here is derived from an EMBL/GenBank/DDBJ whole genome shotgun (WGS) entry which is preliminary data.</text>
</comment>